<evidence type="ECO:0000256" key="1">
    <source>
        <dbReference type="ARBA" id="ARBA00010379"/>
    </source>
</evidence>
<feature type="compositionally biased region" description="Basic and acidic residues" evidence="11">
    <location>
        <begin position="716"/>
        <end position="749"/>
    </location>
</feature>
<dbReference type="InterPro" id="IPR014014">
    <property type="entry name" value="RNA_helicase_DEAD_Q_motif"/>
</dbReference>
<evidence type="ECO:0000259" key="14">
    <source>
        <dbReference type="PROSITE" id="PS51195"/>
    </source>
</evidence>
<dbReference type="PROSITE" id="PS00039">
    <property type="entry name" value="DEAD_ATP_HELICASE"/>
    <property type="match status" value="1"/>
</dbReference>
<keyword evidence="6 10" id="KW-0067">ATP-binding</keyword>
<dbReference type="InterPro" id="IPR012541">
    <property type="entry name" value="DBP10_C"/>
</dbReference>
<keyword evidence="7" id="KW-0694">RNA-binding</keyword>
<dbReference type="PANTHER" id="PTHR47959">
    <property type="entry name" value="ATP-DEPENDENT RNA HELICASE RHLE-RELATED"/>
    <property type="match status" value="1"/>
</dbReference>
<dbReference type="PROSITE" id="PS51194">
    <property type="entry name" value="HELICASE_CTER"/>
    <property type="match status" value="1"/>
</dbReference>
<dbReference type="InterPro" id="IPR011545">
    <property type="entry name" value="DEAD/DEAH_box_helicase_dom"/>
</dbReference>
<dbReference type="InterPro" id="IPR000629">
    <property type="entry name" value="RNA-helicase_DEAD-box_CS"/>
</dbReference>
<keyword evidence="5 10" id="KW-0347">Helicase</keyword>
<evidence type="ECO:0000313" key="16">
    <source>
        <dbReference type="Proteomes" id="UP001255856"/>
    </source>
</evidence>
<comment type="similarity">
    <text evidence="1">Belongs to the DEAD box helicase family. DDX54/DBP10 subfamily.</text>
</comment>
<dbReference type="GO" id="GO:0003723">
    <property type="term" value="F:RNA binding"/>
    <property type="evidence" value="ECO:0007669"/>
    <property type="project" value="UniProtKB-KW"/>
</dbReference>
<feature type="region of interest" description="Disordered" evidence="11">
    <location>
        <begin position="1"/>
        <end position="51"/>
    </location>
</feature>
<evidence type="ECO:0000256" key="4">
    <source>
        <dbReference type="ARBA" id="ARBA00022801"/>
    </source>
</evidence>
<comment type="catalytic activity">
    <reaction evidence="8">
        <text>ATP + H2O = ADP + phosphate + H(+)</text>
        <dbReference type="Rhea" id="RHEA:13065"/>
        <dbReference type="ChEBI" id="CHEBI:15377"/>
        <dbReference type="ChEBI" id="CHEBI:15378"/>
        <dbReference type="ChEBI" id="CHEBI:30616"/>
        <dbReference type="ChEBI" id="CHEBI:43474"/>
        <dbReference type="ChEBI" id="CHEBI:456216"/>
        <dbReference type="EC" id="3.6.4.13"/>
    </reaction>
</comment>
<dbReference type="GO" id="GO:0005730">
    <property type="term" value="C:nucleolus"/>
    <property type="evidence" value="ECO:0007669"/>
    <property type="project" value="UniProtKB-SubCell"/>
</dbReference>
<reference evidence="15" key="1">
    <citation type="submission" date="2021-01" db="EMBL/GenBank/DDBJ databases">
        <authorList>
            <person name="Eckstrom K.M.E."/>
        </authorList>
    </citation>
    <scope>NUCLEOTIDE SEQUENCE</scope>
    <source>
        <strain evidence="15">UVCC 0001</strain>
    </source>
</reference>
<feature type="domain" description="DEAD-box RNA helicase Q" evidence="14">
    <location>
        <begin position="46"/>
        <end position="74"/>
    </location>
</feature>
<feature type="compositionally biased region" description="Gly residues" evidence="11">
    <location>
        <begin position="752"/>
        <end position="766"/>
    </location>
</feature>
<evidence type="ECO:0000256" key="2">
    <source>
        <dbReference type="ARBA" id="ARBA00012552"/>
    </source>
</evidence>
<dbReference type="PANTHER" id="PTHR47959:SF8">
    <property type="entry name" value="RNA HELICASE"/>
    <property type="match status" value="1"/>
</dbReference>
<dbReference type="GO" id="GO:0003724">
    <property type="term" value="F:RNA helicase activity"/>
    <property type="evidence" value="ECO:0007669"/>
    <property type="project" value="UniProtKB-EC"/>
</dbReference>
<dbReference type="GO" id="GO:0005829">
    <property type="term" value="C:cytosol"/>
    <property type="evidence" value="ECO:0007669"/>
    <property type="project" value="TreeGrafter"/>
</dbReference>
<keyword evidence="4 10" id="KW-0378">Hydrolase</keyword>
<dbReference type="EMBL" id="JASFZW010000004">
    <property type="protein sequence ID" value="KAK2078349.1"/>
    <property type="molecule type" value="Genomic_DNA"/>
</dbReference>
<evidence type="ECO:0000313" key="15">
    <source>
        <dbReference type="EMBL" id="KAK2078349.1"/>
    </source>
</evidence>
<keyword evidence="3 10" id="KW-0547">Nucleotide-binding</keyword>
<dbReference type="InterPro" id="IPR050079">
    <property type="entry name" value="DEAD_box_RNA_helicase"/>
</dbReference>
<dbReference type="GO" id="GO:0005524">
    <property type="term" value="F:ATP binding"/>
    <property type="evidence" value="ECO:0007669"/>
    <property type="project" value="UniProtKB-KW"/>
</dbReference>
<accession>A0AAD9IH15</accession>
<gene>
    <name evidence="15" type="ORF">QBZ16_003189</name>
</gene>
<dbReference type="SUPFAM" id="SSF52540">
    <property type="entry name" value="P-loop containing nucleoside triphosphate hydrolases"/>
    <property type="match status" value="1"/>
</dbReference>
<dbReference type="InterPro" id="IPR001650">
    <property type="entry name" value="Helicase_C-like"/>
</dbReference>
<dbReference type="SMART" id="SM00490">
    <property type="entry name" value="HELICc"/>
    <property type="match status" value="1"/>
</dbReference>
<evidence type="ECO:0000256" key="3">
    <source>
        <dbReference type="ARBA" id="ARBA00022741"/>
    </source>
</evidence>
<evidence type="ECO:0000256" key="10">
    <source>
        <dbReference type="RuleBase" id="RU000492"/>
    </source>
</evidence>
<comment type="caution">
    <text evidence="15">The sequence shown here is derived from an EMBL/GenBank/DDBJ whole genome shotgun (WGS) entry which is preliminary data.</text>
</comment>
<keyword evidence="16" id="KW-1185">Reference proteome</keyword>
<protein>
    <recommendedName>
        <fullName evidence="2">RNA helicase</fullName>
        <ecNumber evidence="2">3.6.4.13</ecNumber>
    </recommendedName>
</protein>
<feature type="compositionally biased region" description="Low complexity" evidence="11">
    <location>
        <begin position="705"/>
        <end position="714"/>
    </location>
</feature>
<dbReference type="SMART" id="SM01123">
    <property type="entry name" value="DBP10CT"/>
    <property type="match status" value="1"/>
</dbReference>
<feature type="region of interest" description="Disordered" evidence="11">
    <location>
        <begin position="609"/>
        <end position="662"/>
    </location>
</feature>
<dbReference type="GO" id="GO:0016787">
    <property type="term" value="F:hydrolase activity"/>
    <property type="evidence" value="ECO:0007669"/>
    <property type="project" value="UniProtKB-KW"/>
</dbReference>
<dbReference type="AlphaFoldDB" id="A0AAD9IH15"/>
<evidence type="ECO:0000256" key="9">
    <source>
        <dbReference type="PROSITE-ProRule" id="PRU00552"/>
    </source>
</evidence>
<dbReference type="Proteomes" id="UP001255856">
    <property type="component" value="Unassembled WGS sequence"/>
</dbReference>
<evidence type="ECO:0000259" key="13">
    <source>
        <dbReference type="PROSITE" id="PS51194"/>
    </source>
</evidence>
<proteinExistence type="inferred from homology"/>
<dbReference type="InterPro" id="IPR027417">
    <property type="entry name" value="P-loop_NTPase"/>
</dbReference>
<feature type="short sequence motif" description="Q motif" evidence="9">
    <location>
        <begin position="46"/>
        <end position="74"/>
    </location>
</feature>
<name>A0AAD9IH15_PROWI</name>
<evidence type="ECO:0000256" key="8">
    <source>
        <dbReference type="ARBA" id="ARBA00047984"/>
    </source>
</evidence>
<evidence type="ECO:0000256" key="7">
    <source>
        <dbReference type="ARBA" id="ARBA00022884"/>
    </source>
</evidence>
<dbReference type="PROSITE" id="PS51192">
    <property type="entry name" value="HELICASE_ATP_BIND_1"/>
    <property type="match status" value="1"/>
</dbReference>
<evidence type="ECO:0000256" key="5">
    <source>
        <dbReference type="ARBA" id="ARBA00022806"/>
    </source>
</evidence>
<evidence type="ECO:0000256" key="11">
    <source>
        <dbReference type="SAM" id="MobiDB-lite"/>
    </source>
</evidence>
<organism evidence="15 16">
    <name type="scientific">Prototheca wickerhamii</name>
    <dbReference type="NCBI Taxonomy" id="3111"/>
    <lineage>
        <taxon>Eukaryota</taxon>
        <taxon>Viridiplantae</taxon>
        <taxon>Chlorophyta</taxon>
        <taxon>core chlorophytes</taxon>
        <taxon>Trebouxiophyceae</taxon>
        <taxon>Chlorellales</taxon>
        <taxon>Chlorellaceae</taxon>
        <taxon>Prototheca</taxon>
    </lineage>
</organism>
<dbReference type="SMART" id="SM00487">
    <property type="entry name" value="DEXDc"/>
    <property type="match status" value="1"/>
</dbReference>
<evidence type="ECO:0000256" key="6">
    <source>
        <dbReference type="ARBA" id="ARBA00022840"/>
    </source>
</evidence>
<dbReference type="PROSITE" id="PS51195">
    <property type="entry name" value="Q_MOTIF"/>
    <property type="match status" value="1"/>
</dbReference>
<dbReference type="CDD" id="cd18787">
    <property type="entry name" value="SF2_C_DEAD"/>
    <property type="match status" value="1"/>
</dbReference>
<evidence type="ECO:0000259" key="12">
    <source>
        <dbReference type="PROSITE" id="PS51192"/>
    </source>
</evidence>
<sequence>MARSAAPGSHREFQSEAGTVDFGWSDDKKVSGRRKKLQSQQKAKPGSFETMGLTENVTRGIKRKGYRLPTPIQRKTIPLILQGLDVVGMARTGSGKTAAFVIPLLDKLAAHAPGTGARAVVLSPTRELALQTTKVVTDLGRYTDLRTACLVGGDSMETQFAELAAFPDTIVATPGRLMHHLKEIEGFTLSSVSYAVFDEADRLFEMGFAEQLREILARMGANRQTLLFSATMPKALAQFARAGLRAPELVRLDTDTKLSPDLQSFYFSLRQDDKPAALLFMVEELIPRDQPTIVFVATRHSVEYLVGLLAAEGVEAAYVHGSMDQTARKIHIGKFRAGKVNLLVVTDVAARGLDIPLLDNVVNYDFPAKPKLFVHRAGRVARAGRPGRAFSLLTRDEVPYLLDLHLFLSRPLLPAPVRGIEEAAAAAGALDPGTSLLGAFPQTALDPFVERARAAAAASHDLLGLLKPCDSAFKLYTRTRAAAVPESSALAEVTDALRRYRPAQTVLEAEVAAPRRGEGGGASGVPGVAAAAAGDKLTAELASDGAEAVRKALAITARRGDDGAAASRYRDRDFFVSATPGEGPRDESFFKAAEASRFDEATLDLTAEDAAGMRSQSSQFHWDKRSKKYVKLQPSESVKAGRRLNKGGSSKKGAEEPSGLYKKWSSRNKMVIAPGKEGEGAEALSRQLRQRFKRGGRGWVNPLKAGADGDAAAAPDEIKRPEQVRRTRKLEERRKEKLQKQREGNDRRGGKTRGGGGGKTRGGGVGKTRAGPPRTGKPPSHKGRAPAGRKPAGGRRGR</sequence>
<dbReference type="EC" id="3.6.4.13" evidence="2"/>
<dbReference type="Gene3D" id="3.40.50.300">
    <property type="entry name" value="P-loop containing nucleotide triphosphate hydrolases"/>
    <property type="match status" value="2"/>
</dbReference>
<dbReference type="InterPro" id="IPR014001">
    <property type="entry name" value="Helicase_ATP-bd"/>
</dbReference>
<feature type="domain" description="Helicase ATP-binding" evidence="12">
    <location>
        <begin position="77"/>
        <end position="250"/>
    </location>
</feature>
<feature type="domain" description="Helicase C-terminal" evidence="13">
    <location>
        <begin position="261"/>
        <end position="424"/>
    </location>
</feature>
<dbReference type="Pfam" id="PF00271">
    <property type="entry name" value="Helicase_C"/>
    <property type="match status" value="1"/>
</dbReference>
<dbReference type="Pfam" id="PF00270">
    <property type="entry name" value="DEAD"/>
    <property type="match status" value="1"/>
</dbReference>
<feature type="region of interest" description="Disordered" evidence="11">
    <location>
        <begin position="694"/>
        <end position="798"/>
    </location>
</feature>